<dbReference type="RefSeq" id="WP_330091537.1">
    <property type="nucleotide sequence ID" value="NZ_JAUZMY010000008.1"/>
</dbReference>
<evidence type="ECO:0000313" key="7">
    <source>
        <dbReference type="Proteomes" id="UP001356095"/>
    </source>
</evidence>
<evidence type="ECO:0000256" key="4">
    <source>
        <dbReference type="PROSITE-ProRule" id="PRU00409"/>
    </source>
</evidence>
<dbReference type="EMBL" id="JAUZMY010000008">
    <property type="protein sequence ID" value="MEE2037665.1"/>
    <property type="molecule type" value="Genomic_DNA"/>
</dbReference>
<keyword evidence="3 4" id="KW-0067">ATP-binding</keyword>
<name>A0ABU7K5Z0_9ACTN</name>
<evidence type="ECO:0000313" key="6">
    <source>
        <dbReference type="EMBL" id="MEE2037665.1"/>
    </source>
</evidence>
<evidence type="ECO:0000256" key="3">
    <source>
        <dbReference type="ARBA" id="ARBA00022840"/>
    </source>
</evidence>
<dbReference type="Pfam" id="PF13535">
    <property type="entry name" value="ATP-grasp_4"/>
    <property type="match status" value="1"/>
</dbReference>
<evidence type="ECO:0000256" key="2">
    <source>
        <dbReference type="ARBA" id="ARBA00022741"/>
    </source>
</evidence>
<reference evidence="6 7" key="1">
    <citation type="submission" date="2023-08" db="EMBL/GenBank/DDBJ databases">
        <authorList>
            <person name="Girao M."/>
            <person name="Carvalho M.F."/>
        </authorList>
    </citation>
    <scope>NUCLEOTIDE SEQUENCE [LARGE SCALE GENOMIC DNA]</scope>
    <source>
        <strain evidence="6 7">CT-R113</strain>
    </source>
</reference>
<evidence type="ECO:0000256" key="1">
    <source>
        <dbReference type="ARBA" id="ARBA00022598"/>
    </source>
</evidence>
<keyword evidence="1" id="KW-0436">Ligase</keyword>
<dbReference type="InterPro" id="IPR041472">
    <property type="entry name" value="BL00235/CARNS1_N"/>
</dbReference>
<dbReference type="PANTHER" id="PTHR43585:SF2">
    <property type="entry name" value="ATP-GRASP ENZYME FSQD"/>
    <property type="match status" value="1"/>
</dbReference>
<accession>A0ABU7K5Z0</accession>
<dbReference type="InterPro" id="IPR040570">
    <property type="entry name" value="LAL_C2"/>
</dbReference>
<feature type="domain" description="ATP-grasp" evidence="5">
    <location>
        <begin position="105"/>
        <end position="287"/>
    </location>
</feature>
<protein>
    <submittedName>
        <fullName evidence="6">ATP-grasp domain-containing protein</fullName>
    </submittedName>
</protein>
<dbReference type="PROSITE" id="PS50975">
    <property type="entry name" value="ATP_GRASP"/>
    <property type="match status" value="1"/>
</dbReference>
<dbReference type="InterPro" id="IPR011761">
    <property type="entry name" value="ATP-grasp"/>
</dbReference>
<dbReference type="Gene3D" id="3.30.470.20">
    <property type="entry name" value="ATP-grasp fold, B domain"/>
    <property type="match status" value="1"/>
</dbReference>
<dbReference type="Pfam" id="PF18130">
    <property type="entry name" value="ATPgrasp_N"/>
    <property type="match status" value="1"/>
</dbReference>
<sequence length="386" mass="41659">MGRPYLRRAHDRGLEVAVLDRPEAFTWPETKEALGPADRTYPVSGRDYEAWLSGASRALADGSVEGVIAFSEPHVLAAAMVAEELGLPGPGVRAALVSRNKVAQRELFYRSGLPQPGFHVARDVESALAWTGGSWPVVVKPVSGSGSLGVRIVHGEHEMRTWFTERDSEEPALVEEYLDHPEYSVEAVTDHGSVVFSSVTAKTTGPRPFFVETEHRIPADQDADDLLRGVVRALGMGSGILHLEYRDAPGGPRIMEVAVRTPGDYILDAVEAALEVDLYDAVVAVACGEQPSRIQPSQGTAAVWFPTPEPGEVVDIVGVDAVTSHEGVVKVEIDVEPGSTVHPMRSSMDRVGVVIVRADTPDVLEARLKTVREELGFRTVPPGEGR</sequence>
<organism evidence="6 7">
    <name type="scientific">Nocardiopsis codii</name>
    <dbReference type="NCBI Taxonomy" id="3065942"/>
    <lineage>
        <taxon>Bacteria</taxon>
        <taxon>Bacillati</taxon>
        <taxon>Actinomycetota</taxon>
        <taxon>Actinomycetes</taxon>
        <taxon>Streptosporangiales</taxon>
        <taxon>Nocardiopsidaceae</taxon>
        <taxon>Nocardiopsis</taxon>
    </lineage>
</organism>
<keyword evidence="2 4" id="KW-0547">Nucleotide-binding</keyword>
<dbReference type="InterPro" id="IPR052032">
    <property type="entry name" value="ATP-dep_AA_Ligase"/>
</dbReference>
<dbReference type="PANTHER" id="PTHR43585">
    <property type="entry name" value="FUMIPYRROLE BIOSYNTHESIS PROTEIN C"/>
    <property type="match status" value="1"/>
</dbReference>
<proteinExistence type="predicted"/>
<comment type="caution">
    <text evidence="6">The sequence shown here is derived from an EMBL/GenBank/DDBJ whole genome shotgun (WGS) entry which is preliminary data.</text>
</comment>
<dbReference type="SUPFAM" id="SSF56059">
    <property type="entry name" value="Glutathione synthetase ATP-binding domain-like"/>
    <property type="match status" value="1"/>
</dbReference>
<dbReference type="Proteomes" id="UP001356095">
    <property type="component" value="Unassembled WGS sequence"/>
</dbReference>
<dbReference type="Pfam" id="PF18603">
    <property type="entry name" value="LAL_C2"/>
    <property type="match status" value="1"/>
</dbReference>
<evidence type="ECO:0000259" key="5">
    <source>
        <dbReference type="PROSITE" id="PS50975"/>
    </source>
</evidence>
<gene>
    <name evidence="6" type="ORF">Q8791_10585</name>
</gene>
<dbReference type="Gene3D" id="3.40.50.20">
    <property type="match status" value="1"/>
</dbReference>
<keyword evidence="7" id="KW-1185">Reference proteome</keyword>